<dbReference type="KEGG" id="rpm:RSPPHO_02413"/>
<accession>H6SM24</accession>
<dbReference type="Pfam" id="PF13426">
    <property type="entry name" value="PAS_9"/>
    <property type="match status" value="1"/>
</dbReference>
<feature type="domain" description="PAC" evidence="4">
    <location>
        <begin position="207"/>
        <end position="259"/>
    </location>
</feature>
<dbReference type="Pfam" id="PF00072">
    <property type="entry name" value="Response_reg"/>
    <property type="match status" value="1"/>
</dbReference>
<feature type="domain" description="Response regulatory" evidence="2">
    <location>
        <begin position="8"/>
        <end position="125"/>
    </location>
</feature>
<dbReference type="InterPro" id="IPR000014">
    <property type="entry name" value="PAS"/>
</dbReference>
<dbReference type="SUPFAM" id="SSF55073">
    <property type="entry name" value="Nucleotide cyclase"/>
    <property type="match status" value="1"/>
</dbReference>
<dbReference type="PROSITE" id="PS50113">
    <property type="entry name" value="PAC"/>
    <property type="match status" value="1"/>
</dbReference>
<dbReference type="Pfam" id="PF00990">
    <property type="entry name" value="GGDEF"/>
    <property type="match status" value="1"/>
</dbReference>
<organism evidence="6 7">
    <name type="scientific">Pararhodospirillum photometricum DSM 122</name>
    <dbReference type="NCBI Taxonomy" id="1150469"/>
    <lineage>
        <taxon>Bacteria</taxon>
        <taxon>Pseudomonadati</taxon>
        <taxon>Pseudomonadota</taxon>
        <taxon>Alphaproteobacteria</taxon>
        <taxon>Rhodospirillales</taxon>
        <taxon>Rhodospirillaceae</taxon>
        <taxon>Pararhodospirillum</taxon>
    </lineage>
</organism>
<dbReference type="SUPFAM" id="SSF52172">
    <property type="entry name" value="CheY-like"/>
    <property type="match status" value="1"/>
</dbReference>
<dbReference type="AlphaFoldDB" id="H6SM24"/>
<evidence type="ECO:0000313" key="6">
    <source>
        <dbReference type="EMBL" id="CCG09039.1"/>
    </source>
</evidence>
<dbReference type="PROSITE" id="PS50887">
    <property type="entry name" value="GGDEF"/>
    <property type="match status" value="1"/>
</dbReference>
<dbReference type="PROSITE" id="PS50110">
    <property type="entry name" value="RESPONSE_REGULATORY"/>
    <property type="match status" value="1"/>
</dbReference>
<dbReference type="InterPro" id="IPR001789">
    <property type="entry name" value="Sig_transdc_resp-reg_receiver"/>
</dbReference>
<dbReference type="PANTHER" id="PTHR46663:SF3">
    <property type="entry name" value="SLL0267 PROTEIN"/>
    <property type="match status" value="1"/>
</dbReference>
<dbReference type="InterPro" id="IPR035965">
    <property type="entry name" value="PAS-like_dom_sf"/>
</dbReference>
<evidence type="ECO:0000259" key="3">
    <source>
        <dbReference type="PROSITE" id="PS50112"/>
    </source>
</evidence>
<dbReference type="eggNOG" id="COG5001">
    <property type="taxonomic scope" value="Bacteria"/>
</dbReference>
<dbReference type="InterPro" id="IPR011006">
    <property type="entry name" value="CheY-like_superfamily"/>
</dbReference>
<feature type="modified residue" description="4-aspartylphosphate" evidence="1">
    <location>
        <position position="60"/>
    </location>
</feature>
<dbReference type="InterPro" id="IPR000160">
    <property type="entry name" value="GGDEF_dom"/>
</dbReference>
<keyword evidence="7" id="KW-1185">Reference proteome</keyword>
<dbReference type="InterPro" id="IPR052163">
    <property type="entry name" value="DGC-Regulatory_Protein"/>
</dbReference>
<name>H6SM24_PARPM</name>
<feature type="domain" description="PAS" evidence="3">
    <location>
        <begin position="141"/>
        <end position="179"/>
    </location>
</feature>
<dbReference type="PROSITE" id="PS50112">
    <property type="entry name" value="PAS"/>
    <property type="match status" value="1"/>
</dbReference>
<dbReference type="InterPro" id="IPR000700">
    <property type="entry name" value="PAS-assoc_C"/>
</dbReference>
<dbReference type="SMART" id="SM00448">
    <property type="entry name" value="REC"/>
    <property type="match status" value="1"/>
</dbReference>
<dbReference type="SUPFAM" id="SSF55785">
    <property type="entry name" value="PYP-like sensor domain (PAS domain)"/>
    <property type="match status" value="1"/>
</dbReference>
<evidence type="ECO:0000259" key="5">
    <source>
        <dbReference type="PROSITE" id="PS50887"/>
    </source>
</evidence>
<dbReference type="CDD" id="cd01949">
    <property type="entry name" value="GGDEF"/>
    <property type="match status" value="1"/>
</dbReference>
<dbReference type="PANTHER" id="PTHR46663">
    <property type="entry name" value="DIGUANYLATE CYCLASE DGCT-RELATED"/>
    <property type="match status" value="1"/>
</dbReference>
<dbReference type="SMART" id="SM00267">
    <property type="entry name" value="GGDEF"/>
    <property type="match status" value="1"/>
</dbReference>
<evidence type="ECO:0000313" key="7">
    <source>
        <dbReference type="Proteomes" id="UP000033220"/>
    </source>
</evidence>
<dbReference type="Gene3D" id="3.30.450.20">
    <property type="entry name" value="PAS domain"/>
    <property type="match status" value="1"/>
</dbReference>
<dbReference type="Gene3D" id="3.30.70.270">
    <property type="match status" value="1"/>
</dbReference>
<dbReference type="OrthoDB" id="9812260at2"/>
<feature type="domain" description="GGDEF" evidence="5">
    <location>
        <begin position="291"/>
        <end position="424"/>
    </location>
</feature>
<dbReference type="NCBIfam" id="TIGR00254">
    <property type="entry name" value="GGDEF"/>
    <property type="match status" value="1"/>
</dbReference>
<gene>
    <name evidence="6" type="ORF">RSPPHO_02413</name>
</gene>
<dbReference type="PATRIC" id="fig|1150469.3.peg.2739"/>
<evidence type="ECO:0000259" key="2">
    <source>
        <dbReference type="PROSITE" id="PS50110"/>
    </source>
</evidence>
<sequence length="427" mass="47170">MGTQKAITILLIEDNPGDSRLIQVLLAEQTAYSFEITARSTLAEGLQALEAHPFDVVLLDLFLPDSQGLGTLRAVLLQAGEVPVVVLSGLDDFDMAVGAVQNGAQDYLVKGKGDGEVIRRAIFNAIERQRYRAQLLLAEAVFNHTDTGMMVTDARGIVTRVNPAFLEVTGFVESEVVGRLSWVWDSDLHDPSFHRDMRRHLETRGTWEGEVWSRRRDGAIHPEWMRVNAVRTPTGAILGYVTIFSDVTFRVRAEEDLVRQATTDPLTGLPNRALFQRILSSGVQRALRYDRLLGLLFIDLDGFKAINDRFGHEAGDDLLREMARRLRRAVRQSDEVARLGGDEFTVLLSELRGLPDAEMVAAKVVQVLGDPVVVEGQSVRVSASVGIATAPAHGIDADQLLRAADEAMYAAKKAGKNRYAFARERSL</sequence>
<dbReference type="NCBIfam" id="TIGR00229">
    <property type="entry name" value="sensory_box"/>
    <property type="match status" value="1"/>
</dbReference>
<dbReference type="GO" id="GO:0000160">
    <property type="term" value="P:phosphorelay signal transduction system"/>
    <property type="evidence" value="ECO:0007669"/>
    <property type="project" value="InterPro"/>
</dbReference>
<dbReference type="STRING" id="1150469.RSPPHO_02413"/>
<dbReference type="EMBL" id="HE663493">
    <property type="protein sequence ID" value="CCG09039.1"/>
    <property type="molecule type" value="Genomic_DNA"/>
</dbReference>
<keyword evidence="1" id="KW-0597">Phosphoprotein</keyword>
<evidence type="ECO:0000256" key="1">
    <source>
        <dbReference type="PROSITE-ProRule" id="PRU00169"/>
    </source>
</evidence>
<protein>
    <submittedName>
        <fullName evidence="6">Guanylate cyclase (GGDEF domain) with PAS/PAC sensor and Response Regulator Receiver modulation</fullName>
    </submittedName>
</protein>
<dbReference type="CDD" id="cd00130">
    <property type="entry name" value="PAS"/>
    <property type="match status" value="1"/>
</dbReference>
<dbReference type="InterPro" id="IPR043128">
    <property type="entry name" value="Rev_trsase/Diguanyl_cyclase"/>
</dbReference>
<dbReference type="GO" id="GO:0003824">
    <property type="term" value="F:catalytic activity"/>
    <property type="evidence" value="ECO:0007669"/>
    <property type="project" value="UniProtKB-ARBA"/>
</dbReference>
<dbReference type="FunFam" id="3.30.70.270:FF:000001">
    <property type="entry name" value="Diguanylate cyclase domain protein"/>
    <property type="match status" value="1"/>
</dbReference>
<dbReference type="InterPro" id="IPR029787">
    <property type="entry name" value="Nucleotide_cyclase"/>
</dbReference>
<dbReference type="Gene3D" id="3.40.50.2300">
    <property type="match status" value="1"/>
</dbReference>
<dbReference type="SMART" id="SM00091">
    <property type="entry name" value="PAS"/>
    <property type="match status" value="1"/>
</dbReference>
<dbReference type="Proteomes" id="UP000033220">
    <property type="component" value="Chromosome DSM 122"/>
</dbReference>
<dbReference type="HOGENOM" id="CLU_000445_11_28_5"/>
<reference evidence="6 7" key="1">
    <citation type="submission" date="2012-02" db="EMBL/GenBank/DDBJ databases">
        <title>Shotgun genome sequence of Phaeospirillum photometricum DSM 122.</title>
        <authorList>
            <person name="Duquesne K."/>
            <person name="Sturgis J."/>
        </authorList>
    </citation>
    <scope>NUCLEOTIDE SEQUENCE [LARGE SCALE GENOMIC DNA]</scope>
    <source>
        <strain evidence="7">DSM122</strain>
    </source>
</reference>
<dbReference type="RefSeq" id="WP_014415671.1">
    <property type="nucleotide sequence ID" value="NC_017059.1"/>
</dbReference>
<proteinExistence type="predicted"/>
<evidence type="ECO:0000259" key="4">
    <source>
        <dbReference type="PROSITE" id="PS50113"/>
    </source>
</evidence>